<gene>
    <name evidence="2" type="ORF">F2Q69_00042958</name>
</gene>
<feature type="compositionally biased region" description="Polar residues" evidence="1">
    <location>
        <begin position="212"/>
        <end position="228"/>
    </location>
</feature>
<organism evidence="2 3">
    <name type="scientific">Brassica cretica</name>
    <name type="common">Mustard</name>
    <dbReference type="NCBI Taxonomy" id="69181"/>
    <lineage>
        <taxon>Eukaryota</taxon>
        <taxon>Viridiplantae</taxon>
        <taxon>Streptophyta</taxon>
        <taxon>Embryophyta</taxon>
        <taxon>Tracheophyta</taxon>
        <taxon>Spermatophyta</taxon>
        <taxon>Magnoliopsida</taxon>
        <taxon>eudicotyledons</taxon>
        <taxon>Gunneridae</taxon>
        <taxon>Pentapetalae</taxon>
        <taxon>rosids</taxon>
        <taxon>malvids</taxon>
        <taxon>Brassicales</taxon>
        <taxon>Brassicaceae</taxon>
        <taxon>Brassiceae</taxon>
        <taxon>Brassica</taxon>
    </lineage>
</organism>
<reference evidence="2" key="1">
    <citation type="submission" date="2019-12" db="EMBL/GenBank/DDBJ databases">
        <title>Genome sequencing and annotation of Brassica cretica.</title>
        <authorList>
            <person name="Studholme D.J."/>
            <person name="Sarris P."/>
        </authorList>
    </citation>
    <scope>NUCLEOTIDE SEQUENCE</scope>
    <source>
        <strain evidence="2">PFS-109/04</strain>
        <tissue evidence="2">Leaf</tissue>
    </source>
</reference>
<feature type="region of interest" description="Disordered" evidence="1">
    <location>
        <begin position="1"/>
        <end position="34"/>
    </location>
</feature>
<name>A0A8S9NGE4_BRACR</name>
<feature type="region of interest" description="Disordered" evidence="1">
    <location>
        <begin position="53"/>
        <end position="76"/>
    </location>
</feature>
<protein>
    <submittedName>
        <fullName evidence="2">Uncharacterized protein</fullName>
    </submittedName>
</protein>
<feature type="compositionally biased region" description="Basic and acidic residues" evidence="1">
    <location>
        <begin position="1"/>
        <end position="14"/>
    </location>
</feature>
<feature type="region of interest" description="Disordered" evidence="1">
    <location>
        <begin position="148"/>
        <end position="199"/>
    </location>
</feature>
<sequence length="265" mass="29329">MKRKRGDGNGDQRENMLPISQVPRNANASPELTSSSVPLRSIFSRVFHQIGSSPLSKSSSPLNPPHHESNNIEQTPTYKPVRLFGVDLMSKQTSYTPINMSCLTSHYFSNLPNSSLTSAQIIHSKRQRNTSRAVLNDITNISHSLAYPNVSSSTGIHHTPSKKKKAAEDDLNEGNIDGEGELDFDCSSQESTDSENDGLDNQMMDIVAHASPATNPYQPESFSMSRILQQCKKGVSMSNNGQSKRKKEPKRKEEGTFIDNLDQHT</sequence>
<evidence type="ECO:0000313" key="3">
    <source>
        <dbReference type="Proteomes" id="UP000712600"/>
    </source>
</evidence>
<dbReference type="AlphaFoldDB" id="A0A8S9NGE4"/>
<feature type="compositionally biased region" description="Acidic residues" evidence="1">
    <location>
        <begin position="169"/>
        <end position="184"/>
    </location>
</feature>
<comment type="caution">
    <text evidence="2">The sequence shown here is derived from an EMBL/GenBank/DDBJ whole genome shotgun (WGS) entry which is preliminary data.</text>
</comment>
<dbReference type="EMBL" id="QGKX02001621">
    <property type="protein sequence ID" value="KAF3501346.1"/>
    <property type="molecule type" value="Genomic_DNA"/>
</dbReference>
<evidence type="ECO:0000256" key="1">
    <source>
        <dbReference type="SAM" id="MobiDB-lite"/>
    </source>
</evidence>
<feature type="compositionally biased region" description="Basic and acidic residues" evidence="1">
    <location>
        <begin position="250"/>
        <end position="265"/>
    </location>
</feature>
<dbReference type="Proteomes" id="UP000712600">
    <property type="component" value="Unassembled WGS sequence"/>
</dbReference>
<feature type="compositionally biased region" description="Polar residues" evidence="1">
    <location>
        <begin position="22"/>
        <end position="34"/>
    </location>
</feature>
<feature type="region of interest" description="Disordered" evidence="1">
    <location>
        <begin position="212"/>
        <end position="265"/>
    </location>
</feature>
<proteinExistence type="predicted"/>
<accession>A0A8S9NGE4</accession>
<evidence type="ECO:0000313" key="2">
    <source>
        <dbReference type="EMBL" id="KAF3501346.1"/>
    </source>
</evidence>